<name>A0A8H4Z8E9_9HYPO</name>
<comment type="caution">
    <text evidence="3">The sequence shown here is derived from an EMBL/GenBank/DDBJ whole genome shotgun (WGS) entry which is preliminary data.</text>
</comment>
<feature type="domain" description="F-box" evidence="2">
    <location>
        <begin position="67"/>
        <end position="119"/>
    </location>
</feature>
<gene>
    <name evidence="3" type="ORF">FANTH_9170</name>
</gene>
<dbReference type="AlphaFoldDB" id="A0A8H4Z8E9"/>
<dbReference type="Proteomes" id="UP000573603">
    <property type="component" value="Unassembled WGS sequence"/>
</dbReference>
<dbReference type="SUPFAM" id="SSF81383">
    <property type="entry name" value="F-box domain"/>
    <property type="match status" value="1"/>
</dbReference>
<evidence type="ECO:0000259" key="2">
    <source>
        <dbReference type="PROSITE" id="PS50181"/>
    </source>
</evidence>
<evidence type="ECO:0000256" key="1">
    <source>
        <dbReference type="SAM" id="MobiDB-lite"/>
    </source>
</evidence>
<keyword evidence="4" id="KW-1185">Reference proteome</keyword>
<evidence type="ECO:0000313" key="3">
    <source>
        <dbReference type="EMBL" id="KAF5241365.1"/>
    </source>
</evidence>
<sequence>MMLLGKLRRLLASKSHETSPPKSQIPRPKPAGSSDIPESTNSRDRSGKEPVGVIDMIIMPRKKRSPPISLQSLPTELLTQIVTLLAPVDRASLAFTSSWLHKLFSNTTKLNGYDRWKFLSRLEQSYMWPSEILCEICLKFHEPRKNRQTFTEKEGRRACIRNGAPSLQPLSVSPYLSREIHFDVMAAMSRSNRHNHHALLPGEQSVQFVAPLYISPVRNTCFSSHRGYYFQGPKRCVSVTGNVPEECEIKDATVPDHDDRDINNPIQYTKCWFNLAPVMGDEYICGWTE</sequence>
<dbReference type="InterPro" id="IPR036047">
    <property type="entry name" value="F-box-like_dom_sf"/>
</dbReference>
<dbReference type="InterPro" id="IPR001810">
    <property type="entry name" value="F-box_dom"/>
</dbReference>
<proteinExistence type="predicted"/>
<dbReference type="PROSITE" id="PS50181">
    <property type="entry name" value="FBOX"/>
    <property type="match status" value="1"/>
</dbReference>
<protein>
    <recommendedName>
        <fullName evidence="2">F-box domain-containing protein</fullName>
    </recommendedName>
</protein>
<reference evidence="3 4" key="1">
    <citation type="journal article" date="2020" name="BMC Genomics">
        <title>Correction to: Identification and distribution of gene clusters required for synthesis of sphingolipid metabolism inhibitors in diverse species of the filamentous fungus Fusarium.</title>
        <authorList>
            <person name="Kim H.S."/>
            <person name="Lohmar J.M."/>
            <person name="Busman M."/>
            <person name="Brown D.W."/>
            <person name="Naumann T.A."/>
            <person name="Divon H.H."/>
            <person name="Lysoe E."/>
            <person name="Uhlig S."/>
            <person name="Proctor R.H."/>
        </authorList>
    </citation>
    <scope>NUCLEOTIDE SEQUENCE [LARGE SCALE GENOMIC DNA]</scope>
    <source>
        <strain evidence="3 4">NRRL 25214</strain>
    </source>
</reference>
<accession>A0A8H4Z8E9</accession>
<evidence type="ECO:0000313" key="4">
    <source>
        <dbReference type="Proteomes" id="UP000573603"/>
    </source>
</evidence>
<dbReference type="EMBL" id="JABEVY010000233">
    <property type="protein sequence ID" value="KAF5241365.1"/>
    <property type="molecule type" value="Genomic_DNA"/>
</dbReference>
<organism evidence="3 4">
    <name type="scientific">Fusarium anthophilum</name>
    <dbReference type="NCBI Taxonomy" id="48485"/>
    <lineage>
        <taxon>Eukaryota</taxon>
        <taxon>Fungi</taxon>
        <taxon>Dikarya</taxon>
        <taxon>Ascomycota</taxon>
        <taxon>Pezizomycotina</taxon>
        <taxon>Sordariomycetes</taxon>
        <taxon>Hypocreomycetidae</taxon>
        <taxon>Hypocreales</taxon>
        <taxon>Nectriaceae</taxon>
        <taxon>Fusarium</taxon>
        <taxon>Fusarium fujikuroi species complex</taxon>
    </lineage>
</organism>
<feature type="region of interest" description="Disordered" evidence="1">
    <location>
        <begin position="1"/>
        <end position="52"/>
    </location>
</feature>
<feature type="compositionally biased region" description="Basic residues" evidence="1">
    <location>
        <begin position="1"/>
        <end position="11"/>
    </location>
</feature>